<dbReference type="PANTHER" id="PTHR30419">
    <property type="entry name" value="HTH-TYPE TRANSCRIPTIONAL REGULATOR YBHD"/>
    <property type="match status" value="1"/>
</dbReference>
<evidence type="ECO:0000256" key="1">
    <source>
        <dbReference type="ARBA" id="ARBA00009437"/>
    </source>
</evidence>
<evidence type="ECO:0000256" key="3">
    <source>
        <dbReference type="ARBA" id="ARBA00023125"/>
    </source>
</evidence>
<dbReference type="PRINTS" id="PR00039">
    <property type="entry name" value="HTHLYSR"/>
</dbReference>
<dbReference type="Pfam" id="PF03466">
    <property type="entry name" value="LysR_substrate"/>
    <property type="match status" value="1"/>
</dbReference>
<keyword evidence="3" id="KW-0238">DNA-binding</keyword>
<dbReference type="Proteomes" id="UP000036061">
    <property type="component" value="Chromosome"/>
</dbReference>
<gene>
    <name evidence="6" type="ORF">AB432_021980</name>
</gene>
<keyword evidence="2" id="KW-0805">Transcription regulation</keyword>
<dbReference type="GO" id="GO:0005829">
    <property type="term" value="C:cytosol"/>
    <property type="evidence" value="ECO:0007669"/>
    <property type="project" value="TreeGrafter"/>
</dbReference>
<dbReference type="GO" id="GO:0003700">
    <property type="term" value="F:DNA-binding transcription factor activity"/>
    <property type="evidence" value="ECO:0007669"/>
    <property type="project" value="InterPro"/>
</dbReference>
<evidence type="ECO:0000259" key="5">
    <source>
        <dbReference type="PROSITE" id="PS50931"/>
    </source>
</evidence>
<dbReference type="Gene3D" id="1.10.10.10">
    <property type="entry name" value="Winged helix-like DNA-binding domain superfamily/Winged helix DNA-binding domain"/>
    <property type="match status" value="1"/>
</dbReference>
<dbReference type="Pfam" id="PF00126">
    <property type="entry name" value="HTH_1"/>
    <property type="match status" value="1"/>
</dbReference>
<dbReference type="SUPFAM" id="SSF53850">
    <property type="entry name" value="Periplasmic binding protein-like II"/>
    <property type="match status" value="1"/>
</dbReference>
<dbReference type="EMBL" id="CP030117">
    <property type="protein sequence ID" value="AWX57540.1"/>
    <property type="molecule type" value="Genomic_DNA"/>
</dbReference>
<evidence type="ECO:0000256" key="4">
    <source>
        <dbReference type="ARBA" id="ARBA00023163"/>
    </source>
</evidence>
<dbReference type="InterPro" id="IPR050950">
    <property type="entry name" value="HTH-type_LysR_regulators"/>
</dbReference>
<dbReference type="InterPro" id="IPR000847">
    <property type="entry name" value="LysR_HTH_N"/>
</dbReference>
<dbReference type="RefSeq" id="WP_048034087.1">
    <property type="nucleotide sequence ID" value="NZ_CP030117.1"/>
</dbReference>
<dbReference type="Gene3D" id="3.40.190.290">
    <property type="match status" value="1"/>
</dbReference>
<dbReference type="SUPFAM" id="SSF46785">
    <property type="entry name" value="Winged helix' DNA-binding domain"/>
    <property type="match status" value="1"/>
</dbReference>
<accession>A0A2Z4MM40</accession>
<proteinExistence type="inferred from homology"/>
<dbReference type="FunFam" id="1.10.10.10:FF:000001">
    <property type="entry name" value="LysR family transcriptional regulator"/>
    <property type="match status" value="1"/>
</dbReference>
<protein>
    <submittedName>
        <fullName evidence="6">LysR family transcriptional regulator</fullName>
    </submittedName>
</protein>
<dbReference type="InterPro" id="IPR036390">
    <property type="entry name" value="WH_DNA-bd_sf"/>
</dbReference>
<feature type="domain" description="HTH lysR-type" evidence="5">
    <location>
        <begin position="1"/>
        <end position="58"/>
    </location>
</feature>
<comment type="similarity">
    <text evidence="1">Belongs to the LysR transcriptional regulatory family.</text>
</comment>
<dbReference type="PROSITE" id="PS50931">
    <property type="entry name" value="HTH_LYSR"/>
    <property type="match status" value="1"/>
</dbReference>
<name>A0A2Z4MM40_BREBE</name>
<sequence length="294" mass="32795">MELLQLKYFQTVARTEHMTRAAQELRIAQPALSVTIARLEEELGVPLFDRVGRQIRLNVFGKAFLNKVDIALGALDDGKREISDLAGLERGSVLLATTTLNRVSELLAPFLSLYPHISFRITQATTEELKVQLLEKGEIDFCLTSSSIDRPGICNLSLLTEEIVLAVPSAHRLAGRHRIHLSEVANDPFISLKPGYSFREITDAFCREAGFRPNIVCEGDEPAAISGLVRAGLGVAFLPIAAKKELPPLTLLHIEEPVCQWTPHLVWHEKHYLSLAAQTFREFVVQHYALEKIT</sequence>
<dbReference type="AlphaFoldDB" id="A0A2Z4MM40"/>
<dbReference type="GO" id="GO:0003677">
    <property type="term" value="F:DNA binding"/>
    <property type="evidence" value="ECO:0007669"/>
    <property type="project" value="UniProtKB-KW"/>
</dbReference>
<evidence type="ECO:0000313" key="6">
    <source>
        <dbReference type="EMBL" id="AWX57540.1"/>
    </source>
</evidence>
<evidence type="ECO:0000256" key="2">
    <source>
        <dbReference type="ARBA" id="ARBA00023015"/>
    </source>
</evidence>
<organism evidence="6 7">
    <name type="scientific">Brevibacillus brevis</name>
    <name type="common">Bacillus brevis</name>
    <dbReference type="NCBI Taxonomy" id="1393"/>
    <lineage>
        <taxon>Bacteria</taxon>
        <taxon>Bacillati</taxon>
        <taxon>Bacillota</taxon>
        <taxon>Bacilli</taxon>
        <taxon>Bacillales</taxon>
        <taxon>Paenibacillaceae</taxon>
        <taxon>Brevibacillus</taxon>
    </lineage>
</organism>
<dbReference type="InterPro" id="IPR005119">
    <property type="entry name" value="LysR_subst-bd"/>
</dbReference>
<dbReference type="InterPro" id="IPR036388">
    <property type="entry name" value="WH-like_DNA-bd_sf"/>
</dbReference>
<dbReference type="PANTHER" id="PTHR30419:SF28">
    <property type="entry name" value="HTH-TYPE TRANSCRIPTIONAL REGULATOR BSDA"/>
    <property type="match status" value="1"/>
</dbReference>
<evidence type="ECO:0000313" key="7">
    <source>
        <dbReference type="Proteomes" id="UP000036061"/>
    </source>
</evidence>
<reference evidence="6 7" key="1">
    <citation type="journal article" date="2015" name="Genome Announc.">
        <title>Draft Genome Sequence of Brevibacillus brevis DZQ7, a Plant Growth-Promoting Rhizobacterium with Broad-Spectrum Antimicrobial Activity.</title>
        <authorList>
            <person name="Hou Q."/>
            <person name="Wang C."/>
            <person name="Hou X."/>
            <person name="Xia Z."/>
            <person name="Ye J."/>
            <person name="Liu K."/>
            <person name="Liu H."/>
            <person name="Wang J."/>
            <person name="Guo H."/>
            <person name="Yu X."/>
            <person name="Yang Y."/>
            <person name="Du B."/>
            <person name="Ding Y."/>
        </authorList>
    </citation>
    <scope>NUCLEOTIDE SEQUENCE [LARGE SCALE GENOMIC DNA]</scope>
    <source>
        <strain evidence="6 7">DZQ7</strain>
    </source>
</reference>
<keyword evidence="4" id="KW-0804">Transcription</keyword>